<evidence type="ECO:0000313" key="11">
    <source>
        <dbReference type="Proteomes" id="UP000234190"/>
    </source>
</evidence>
<keyword evidence="9" id="KW-0472">Membrane</keyword>
<dbReference type="GO" id="GO:0005507">
    <property type="term" value="F:copper ion binding"/>
    <property type="evidence" value="ECO:0007669"/>
    <property type="project" value="TreeGrafter"/>
</dbReference>
<sequence>MRAFSIFSTPQGLSGSDRQKRRHMLARMGLAWLGMMQVMMFAFPGYLRSESMAPDNLALLDQAIFIMNWISLVLTVPVVLYCAWPVWGGAFSRLMQGRVSMDVPVALGIIAAFIPSAYATWFDNGEVYFDSVTMFVAFLLTARYLELCARQAVGVGKAHRVIEEFRLAVTQRANQLAFWFVVIQLALAFLVGAVWYVYAPEHAVAVMVSLLVMSCPCAMAMAVPTAVAAAHASLSAGAPAQDIDIVRLVQATGRISRQNLYASVAWHLLMTPLAALGFVAPWLAAISMLLSSLAVAANSWRLYRSQIRVSSGDWQSAVARS</sequence>
<evidence type="ECO:0000256" key="6">
    <source>
        <dbReference type="ARBA" id="ARBA00022967"/>
    </source>
</evidence>
<evidence type="ECO:0000256" key="5">
    <source>
        <dbReference type="ARBA" id="ARBA00022842"/>
    </source>
</evidence>
<dbReference type="AlphaFoldDB" id="A0A2N4U2G4"/>
<reference evidence="10 11" key="1">
    <citation type="submission" date="2017-10" db="EMBL/GenBank/DDBJ databases">
        <title>Two draft genome sequences of Pusillimonas sp. strains isolated from a nitrate- and radionuclide-contaminated groundwater in Russia.</title>
        <authorList>
            <person name="Grouzdev D.S."/>
            <person name="Tourova T.P."/>
            <person name="Goeva M.A."/>
            <person name="Babich T.L."/>
            <person name="Sokolova D.S."/>
            <person name="Abdullin R."/>
            <person name="Poltaraus A.B."/>
            <person name="Toshchakov S.V."/>
            <person name="Nazina T.N."/>
        </authorList>
    </citation>
    <scope>NUCLEOTIDE SEQUENCE [LARGE SCALE GENOMIC DNA]</scope>
    <source>
        <strain evidence="10 11">JR1/69-3-13</strain>
    </source>
</reference>
<dbReference type="GO" id="GO:0005886">
    <property type="term" value="C:plasma membrane"/>
    <property type="evidence" value="ECO:0007669"/>
    <property type="project" value="UniProtKB-SubCell"/>
</dbReference>
<evidence type="ECO:0000256" key="1">
    <source>
        <dbReference type="ARBA" id="ARBA00004651"/>
    </source>
</evidence>
<keyword evidence="3" id="KW-1003">Cell membrane</keyword>
<keyword evidence="9" id="KW-1133">Transmembrane helix</keyword>
<dbReference type="EMBL" id="PDNW01000012">
    <property type="protein sequence ID" value="PLC49193.1"/>
    <property type="molecule type" value="Genomic_DNA"/>
</dbReference>
<dbReference type="PANTHER" id="PTHR43520">
    <property type="entry name" value="ATP7, ISOFORM B"/>
    <property type="match status" value="1"/>
</dbReference>
<gene>
    <name evidence="10" type="ORF">CR159_14340</name>
</gene>
<keyword evidence="9" id="KW-0812">Transmembrane</keyword>
<dbReference type="GO" id="GO:0043682">
    <property type="term" value="F:P-type divalent copper transporter activity"/>
    <property type="evidence" value="ECO:0007669"/>
    <property type="project" value="TreeGrafter"/>
</dbReference>
<feature type="region of interest" description="Disordered" evidence="8">
    <location>
        <begin position="1"/>
        <end position="20"/>
    </location>
</feature>
<keyword evidence="5" id="KW-0460">Magnesium</keyword>
<feature type="transmembrane region" description="Helical" evidence="9">
    <location>
        <begin position="176"/>
        <end position="198"/>
    </location>
</feature>
<keyword evidence="11" id="KW-1185">Reference proteome</keyword>
<evidence type="ECO:0000256" key="7">
    <source>
        <dbReference type="ARBA" id="ARBA00023065"/>
    </source>
</evidence>
<feature type="transmembrane region" description="Helical" evidence="9">
    <location>
        <begin position="204"/>
        <end position="223"/>
    </location>
</feature>
<protein>
    <recommendedName>
        <fullName evidence="12">E1-E2 ATPase</fullName>
    </recommendedName>
</protein>
<evidence type="ECO:0000313" key="10">
    <source>
        <dbReference type="EMBL" id="PLC49193.1"/>
    </source>
</evidence>
<keyword evidence="4" id="KW-0597">Phosphoprotein</keyword>
<evidence type="ECO:0000256" key="9">
    <source>
        <dbReference type="SAM" id="Phobius"/>
    </source>
</evidence>
<dbReference type="GO" id="GO:0055070">
    <property type="term" value="P:copper ion homeostasis"/>
    <property type="evidence" value="ECO:0007669"/>
    <property type="project" value="TreeGrafter"/>
</dbReference>
<comment type="subcellular location">
    <subcellularLocation>
        <location evidence="1">Cell membrane</location>
        <topology evidence="1">Multi-pass membrane protein</topology>
    </subcellularLocation>
</comment>
<dbReference type="PANTHER" id="PTHR43520:SF5">
    <property type="entry name" value="CATION-TRANSPORTING P-TYPE ATPASE-RELATED"/>
    <property type="match status" value="1"/>
</dbReference>
<dbReference type="RefSeq" id="WP_102074647.1">
    <property type="nucleotide sequence ID" value="NZ_PDNW01000012.1"/>
</dbReference>
<dbReference type="SUPFAM" id="SSF56784">
    <property type="entry name" value="HAD-like"/>
    <property type="match status" value="1"/>
</dbReference>
<feature type="transmembrane region" description="Helical" evidence="9">
    <location>
        <begin position="24"/>
        <end position="43"/>
    </location>
</feature>
<dbReference type="OrthoDB" id="8552908at2"/>
<keyword evidence="7" id="KW-0406">Ion transport</keyword>
<keyword evidence="2" id="KW-0813">Transport</keyword>
<proteinExistence type="predicted"/>
<evidence type="ECO:0000256" key="2">
    <source>
        <dbReference type="ARBA" id="ARBA00022448"/>
    </source>
</evidence>
<name>A0A2N4U2G4_9BURK</name>
<keyword evidence="6" id="KW-1278">Translocase</keyword>
<dbReference type="InterPro" id="IPR036412">
    <property type="entry name" value="HAD-like_sf"/>
</dbReference>
<feature type="transmembrane region" description="Helical" evidence="9">
    <location>
        <begin position="99"/>
        <end position="121"/>
    </location>
</feature>
<evidence type="ECO:0000256" key="8">
    <source>
        <dbReference type="SAM" id="MobiDB-lite"/>
    </source>
</evidence>
<evidence type="ECO:0000256" key="3">
    <source>
        <dbReference type="ARBA" id="ARBA00022475"/>
    </source>
</evidence>
<comment type="caution">
    <text evidence="10">The sequence shown here is derived from an EMBL/GenBank/DDBJ whole genome shotgun (WGS) entry which is preliminary data.</text>
</comment>
<feature type="compositionally biased region" description="Polar residues" evidence="8">
    <location>
        <begin position="1"/>
        <end position="16"/>
    </location>
</feature>
<evidence type="ECO:0000256" key="4">
    <source>
        <dbReference type="ARBA" id="ARBA00022553"/>
    </source>
</evidence>
<dbReference type="Proteomes" id="UP000234190">
    <property type="component" value="Unassembled WGS sequence"/>
</dbReference>
<organism evidence="10 11">
    <name type="scientific">Pollutimonas subterranea</name>
    <dbReference type="NCBI Taxonomy" id="2045210"/>
    <lineage>
        <taxon>Bacteria</taxon>
        <taxon>Pseudomonadati</taxon>
        <taxon>Pseudomonadota</taxon>
        <taxon>Betaproteobacteria</taxon>
        <taxon>Burkholderiales</taxon>
        <taxon>Alcaligenaceae</taxon>
        <taxon>Pollutimonas</taxon>
    </lineage>
</organism>
<accession>A0A2N4U2G4</accession>
<evidence type="ECO:0008006" key="12">
    <source>
        <dbReference type="Google" id="ProtNLM"/>
    </source>
</evidence>
<feature type="transmembrane region" description="Helical" evidence="9">
    <location>
        <begin position="63"/>
        <end position="87"/>
    </location>
</feature>